<dbReference type="Proteomes" id="UP001178508">
    <property type="component" value="Chromosome 24"/>
</dbReference>
<feature type="region of interest" description="Disordered" evidence="1">
    <location>
        <begin position="72"/>
        <end position="94"/>
    </location>
</feature>
<reference evidence="2" key="1">
    <citation type="submission" date="2023-08" db="EMBL/GenBank/DDBJ databases">
        <authorList>
            <person name="Alioto T."/>
            <person name="Alioto T."/>
            <person name="Gomez Garrido J."/>
        </authorList>
    </citation>
    <scope>NUCLEOTIDE SEQUENCE</scope>
</reference>
<dbReference type="AlphaFoldDB" id="A0AAV1HTB2"/>
<dbReference type="EMBL" id="OY660887">
    <property type="protein sequence ID" value="CAJ1087707.1"/>
    <property type="molecule type" value="Genomic_DNA"/>
</dbReference>
<evidence type="ECO:0000313" key="3">
    <source>
        <dbReference type="Proteomes" id="UP001178508"/>
    </source>
</evidence>
<proteinExistence type="predicted"/>
<accession>A0AAV1HTB2</accession>
<gene>
    <name evidence="2" type="ORF">XNOV1_A010329</name>
</gene>
<keyword evidence="3" id="KW-1185">Reference proteome</keyword>
<sequence length="329" mass="34538">MNGAQVLSSFLLDQLSLEVKKSPSSSGSSPSAEVSTILEATSPPPHLTVEREFVCYPPIVFGIFAVKSQTSPRRRGPFSVRSETRRTLTGPDARSRPFVSAALSKQRQSLPKRSFTAVEVHHLQEKNDSGPSAKPVFLLHLSRFFSPVFDAGPDLGVIPLRPAGVSAHAEAEAPSAAGTPPCASPNQRVVLSLEGTVRGELTYACRNALRKPRRGSPRGSTVTNCGGGGGGGGGSSLADFTLSPRVPPKLAEVLLQSDQSRPFFGSAACESRHPPVPPSMSRVRPLSPALVSDSSADSGELQVLRLKISGGLVKTPPAATSCGRRGESC</sequence>
<evidence type="ECO:0000313" key="2">
    <source>
        <dbReference type="EMBL" id="CAJ1087707.1"/>
    </source>
</evidence>
<organism evidence="2 3">
    <name type="scientific">Xyrichtys novacula</name>
    <name type="common">Pearly razorfish</name>
    <name type="synonym">Hemipteronotus novacula</name>
    <dbReference type="NCBI Taxonomy" id="13765"/>
    <lineage>
        <taxon>Eukaryota</taxon>
        <taxon>Metazoa</taxon>
        <taxon>Chordata</taxon>
        <taxon>Craniata</taxon>
        <taxon>Vertebrata</taxon>
        <taxon>Euteleostomi</taxon>
        <taxon>Actinopterygii</taxon>
        <taxon>Neopterygii</taxon>
        <taxon>Teleostei</taxon>
        <taxon>Neoteleostei</taxon>
        <taxon>Acanthomorphata</taxon>
        <taxon>Eupercaria</taxon>
        <taxon>Labriformes</taxon>
        <taxon>Labridae</taxon>
        <taxon>Xyrichtys</taxon>
    </lineage>
</organism>
<evidence type="ECO:0000256" key="1">
    <source>
        <dbReference type="SAM" id="MobiDB-lite"/>
    </source>
</evidence>
<protein>
    <submittedName>
        <fullName evidence="2">Uncharacterized protein</fullName>
    </submittedName>
</protein>
<name>A0AAV1HTB2_XYRNO</name>